<dbReference type="InterPro" id="IPR000697">
    <property type="entry name" value="WH1/EVH1_dom"/>
</dbReference>
<evidence type="ECO:0000313" key="2">
    <source>
        <dbReference type="EMBL" id="KAJ3731490.1"/>
    </source>
</evidence>
<name>A0AA38MYY6_9AGAR</name>
<reference evidence="2" key="1">
    <citation type="submission" date="2022-08" db="EMBL/GenBank/DDBJ databases">
        <authorList>
            <consortium name="DOE Joint Genome Institute"/>
            <person name="Min B."/>
            <person name="Sierra-Patev S."/>
            <person name="Naranjo-Ortiz M."/>
            <person name="Looney B."/>
            <person name="Konkel Z."/>
            <person name="Slot J.C."/>
            <person name="Sakamoto Y."/>
            <person name="Steenwyk J.L."/>
            <person name="Rokas A."/>
            <person name="Carro J."/>
            <person name="Camarero S."/>
            <person name="Ferreira P."/>
            <person name="Molpeceres G."/>
            <person name="Ruiz-duenas F.J."/>
            <person name="Serrano A."/>
            <person name="Henrissat B."/>
            <person name="Drula E."/>
            <person name="Hughes K.W."/>
            <person name="Mata J.L."/>
            <person name="Ishikawa N.K."/>
            <person name="Vargas-Isla R."/>
            <person name="Ushijima S."/>
            <person name="Smith C.A."/>
            <person name="Ahrendt S."/>
            <person name="Andreopoulos W."/>
            <person name="He G."/>
            <person name="LaButti K."/>
            <person name="Lipzen A."/>
            <person name="Ng V."/>
            <person name="Riley R."/>
            <person name="Sandor L."/>
            <person name="Barry K."/>
            <person name="Martinez A.T."/>
            <person name="Xiao Y."/>
            <person name="Gibbons J.G."/>
            <person name="Terashima K."/>
            <person name="Hibbett D.S."/>
            <person name="Grigoriev I.V."/>
        </authorList>
    </citation>
    <scope>NUCLEOTIDE SEQUENCE</scope>
    <source>
        <strain evidence="2">ET3784</strain>
    </source>
</reference>
<proteinExistence type="predicted"/>
<dbReference type="Pfam" id="PF00568">
    <property type="entry name" value="WH1"/>
    <property type="match status" value="1"/>
</dbReference>
<dbReference type="Proteomes" id="UP001176059">
    <property type="component" value="Unassembled WGS sequence"/>
</dbReference>
<feature type="domain" description="WH1" evidence="1">
    <location>
        <begin position="2"/>
        <end position="134"/>
    </location>
</feature>
<protein>
    <recommendedName>
        <fullName evidence="1">WH1 domain-containing protein</fullName>
    </recommendedName>
</protein>
<accession>A0AA38MYY6</accession>
<dbReference type="SUPFAM" id="SSF50729">
    <property type="entry name" value="PH domain-like"/>
    <property type="match status" value="1"/>
</dbReference>
<dbReference type="Gene3D" id="2.30.29.30">
    <property type="entry name" value="Pleckstrin-homology domain (PH domain)/Phosphotyrosine-binding domain (PTB)"/>
    <property type="match status" value="1"/>
</dbReference>
<dbReference type="AlphaFoldDB" id="A0AA38MYY6"/>
<organism evidence="2 3">
    <name type="scientific">Lentinula guzmanii</name>
    <dbReference type="NCBI Taxonomy" id="2804957"/>
    <lineage>
        <taxon>Eukaryota</taxon>
        <taxon>Fungi</taxon>
        <taxon>Dikarya</taxon>
        <taxon>Basidiomycota</taxon>
        <taxon>Agaricomycotina</taxon>
        <taxon>Agaricomycetes</taxon>
        <taxon>Agaricomycetidae</taxon>
        <taxon>Agaricales</taxon>
        <taxon>Marasmiineae</taxon>
        <taxon>Omphalotaceae</taxon>
        <taxon>Lentinula</taxon>
    </lineage>
</organism>
<dbReference type="EMBL" id="JANVFO010000030">
    <property type="protein sequence ID" value="KAJ3731490.1"/>
    <property type="molecule type" value="Genomic_DNA"/>
</dbReference>
<dbReference type="InterPro" id="IPR011993">
    <property type="entry name" value="PH-like_dom_sf"/>
</dbReference>
<evidence type="ECO:0000259" key="1">
    <source>
        <dbReference type="PROSITE" id="PS50229"/>
    </source>
</evidence>
<evidence type="ECO:0000313" key="3">
    <source>
        <dbReference type="Proteomes" id="UP001176059"/>
    </source>
</evidence>
<dbReference type="SMART" id="SM00461">
    <property type="entry name" value="WH1"/>
    <property type="match status" value="1"/>
</dbReference>
<comment type="caution">
    <text evidence="2">The sequence shown here is derived from an EMBL/GenBank/DDBJ whole genome shotgun (WGS) entry which is preliminary data.</text>
</comment>
<keyword evidence="3" id="KW-1185">Reference proteome</keyword>
<reference evidence="2" key="2">
    <citation type="journal article" date="2023" name="Proc. Natl. Acad. Sci. U.S.A.">
        <title>A global phylogenomic analysis of the shiitake genus Lentinula.</title>
        <authorList>
            <person name="Sierra-Patev S."/>
            <person name="Min B."/>
            <person name="Naranjo-Ortiz M."/>
            <person name="Looney B."/>
            <person name="Konkel Z."/>
            <person name="Slot J.C."/>
            <person name="Sakamoto Y."/>
            <person name="Steenwyk J.L."/>
            <person name="Rokas A."/>
            <person name="Carro J."/>
            <person name="Camarero S."/>
            <person name="Ferreira P."/>
            <person name="Molpeceres G."/>
            <person name="Ruiz-Duenas F.J."/>
            <person name="Serrano A."/>
            <person name="Henrissat B."/>
            <person name="Drula E."/>
            <person name="Hughes K.W."/>
            <person name="Mata J.L."/>
            <person name="Ishikawa N.K."/>
            <person name="Vargas-Isla R."/>
            <person name="Ushijima S."/>
            <person name="Smith C.A."/>
            <person name="Donoghue J."/>
            <person name="Ahrendt S."/>
            <person name="Andreopoulos W."/>
            <person name="He G."/>
            <person name="LaButti K."/>
            <person name="Lipzen A."/>
            <person name="Ng V."/>
            <person name="Riley R."/>
            <person name="Sandor L."/>
            <person name="Barry K."/>
            <person name="Martinez A.T."/>
            <person name="Xiao Y."/>
            <person name="Gibbons J.G."/>
            <person name="Terashima K."/>
            <person name="Grigoriev I.V."/>
            <person name="Hibbett D."/>
        </authorList>
    </citation>
    <scope>NUCLEOTIDE SEQUENCE</scope>
    <source>
        <strain evidence="2">ET3784</strain>
    </source>
</reference>
<gene>
    <name evidence="2" type="ORF">DFJ43DRAFT_999025</name>
</gene>
<dbReference type="PROSITE" id="PS50229">
    <property type="entry name" value="WH1"/>
    <property type="match status" value="1"/>
</dbReference>
<sequence length="243" mass="27150">MLSSSSLRVLAEATVKLYHAKFSGMEYDWQYFNQRGVVQFCQNQHGGAEGEHFTVEGDNSSPELSEASYWFRLRDGMTGRILWTFSIPEDCIYRIDKPFFHFFNGRSRMWGFLFERDEDAQAFGQLMQTQLPASNASTSALTPPQGVVSSFKNQQSMTKLTPSLISLPQPNSFVHIGHIGLGGDGLIECSEGIDPTWSGVITELQTHKSFAPDLDALKHKELINGLRLGIKKWGPSTITSGCF</sequence>